<feature type="compositionally biased region" description="Low complexity" evidence="1">
    <location>
        <begin position="183"/>
        <end position="193"/>
    </location>
</feature>
<reference evidence="2 3" key="1">
    <citation type="submission" date="2022-11" db="EMBL/GenBank/DDBJ databases">
        <title>Genome sequencing of Acetobacter type strain.</title>
        <authorList>
            <person name="Heo J."/>
            <person name="Lee D."/>
            <person name="Han B.-H."/>
            <person name="Hong S.-B."/>
            <person name="Kwon S.-W."/>
        </authorList>
    </citation>
    <scope>NUCLEOTIDE SEQUENCE [LARGE SCALE GENOMIC DNA]</scope>
    <source>
        <strain evidence="2 3">KACC 21253</strain>
    </source>
</reference>
<organism evidence="2 3">
    <name type="scientific">Acetobacter thailandicus</name>
    <dbReference type="NCBI Taxonomy" id="1502842"/>
    <lineage>
        <taxon>Bacteria</taxon>
        <taxon>Pseudomonadati</taxon>
        <taxon>Pseudomonadota</taxon>
        <taxon>Alphaproteobacteria</taxon>
        <taxon>Acetobacterales</taxon>
        <taxon>Acetobacteraceae</taxon>
        <taxon>Acetobacter</taxon>
    </lineage>
</organism>
<feature type="compositionally biased region" description="Polar residues" evidence="1">
    <location>
        <begin position="67"/>
        <end position="89"/>
    </location>
</feature>
<name>A0ABT3QCQ7_9PROT</name>
<protein>
    <submittedName>
        <fullName evidence="2">Uncharacterized protein</fullName>
    </submittedName>
</protein>
<dbReference type="EMBL" id="JAPIUZ010000001">
    <property type="protein sequence ID" value="MCX2563073.1"/>
    <property type="molecule type" value="Genomic_DNA"/>
</dbReference>
<evidence type="ECO:0000313" key="3">
    <source>
        <dbReference type="Proteomes" id="UP001301152"/>
    </source>
</evidence>
<dbReference type="RefSeq" id="WP_173560068.1">
    <property type="nucleotide sequence ID" value="NZ_JAPIUZ010000001.1"/>
</dbReference>
<accession>A0ABT3QCQ7</accession>
<proteinExistence type="predicted"/>
<comment type="caution">
    <text evidence="2">The sequence shown here is derived from an EMBL/GenBank/DDBJ whole genome shotgun (WGS) entry which is preliminary data.</text>
</comment>
<feature type="compositionally biased region" description="Low complexity" evidence="1">
    <location>
        <begin position="45"/>
        <end position="59"/>
    </location>
</feature>
<feature type="region of interest" description="Disordered" evidence="1">
    <location>
        <begin position="167"/>
        <end position="206"/>
    </location>
</feature>
<keyword evidence="3" id="KW-1185">Reference proteome</keyword>
<feature type="region of interest" description="Disordered" evidence="1">
    <location>
        <begin position="1"/>
        <end position="117"/>
    </location>
</feature>
<dbReference type="Proteomes" id="UP001301152">
    <property type="component" value="Unassembled WGS sequence"/>
</dbReference>
<evidence type="ECO:0000313" key="2">
    <source>
        <dbReference type="EMBL" id="MCX2563073.1"/>
    </source>
</evidence>
<feature type="compositionally biased region" description="Basic and acidic residues" evidence="1">
    <location>
        <begin position="171"/>
        <end position="182"/>
    </location>
</feature>
<sequence>MVRISSRETGASEIASENRDADNEITDASVNNKNSEEFSDHLTPSNGNSASNENAEQSGVVEEPSQEENLASNENTEQSASGSVKNQQELAGRDEGLVSDATTESSAVKPGDFKGFKTKNEDKIMNILKKQPGESIKDYGDRLDKSLKPLTLALGVLSSGVGLTSMVMSVENHEESEKKDDTSSSSENSDSDTLPYISKAPDLNQV</sequence>
<evidence type="ECO:0000256" key="1">
    <source>
        <dbReference type="SAM" id="MobiDB-lite"/>
    </source>
</evidence>
<gene>
    <name evidence="2" type="ORF">OQ497_03740</name>
</gene>